<dbReference type="GO" id="GO:0015969">
    <property type="term" value="P:guanosine tetraphosphate metabolic process"/>
    <property type="evidence" value="ECO:0007669"/>
    <property type="project" value="InterPro"/>
</dbReference>
<sequence>MSEKNFILPNKLEIEKRYESYRPAFNEILDKIENLLKQKINLPSNPTYKARIKSFPSYYKKILRQKAKESSESIELVTLTDMIGIRVICAFVEDLALVEKQVVESFDVKEIERKGADQSFKEFGYESVHILIAIPENCLPESGISPELRKNLVCEIQVRTILQDAWAEVEHELIYKSEFNPFDKPLRRKLASINASLTLADIIFQEIRDYQKKLQTELGERRNSFYEKADEFSEEMLGQSHHQVADSSIIGSPFSKGSIDDLVLTALHEHNTGNFKKAVEIYTQIINSEPVPPAMVLSVIYKHRGMAYFAQSLYEQALNDFKKSVEYDPKCFRSIYYEGIVYSVQGKDKEAVECFDNSLAIDAFQSHVYYRRALALFNIGNYTKAMEDVNNALKLGLENEDLNTLKLKLIKKFDMNM</sequence>
<dbReference type="Proteomes" id="UP000006852">
    <property type="component" value="Chromosome"/>
</dbReference>
<dbReference type="Gene3D" id="3.30.460.10">
    <property type="entry name" value="Beta Polymerase, domain 2"/>
    <property type="match status" value="1"/>
</dbReference>
<gene>
    <name evidence="3" type="ordered locus">Tresu_1181</name>
</gene>
<dbReference type="InterPro" id="IPR043519">
    <property type="entry name" value="NT_sf"/>
</dbReference>
<dbReference type="InterPro" id="IPR007685">
    <property type="entry name" value="RelA_SpoT"/>
</dbReference>
<dbReference type="OrthoDB" id="9789634at2"/>
<evidence type="ECO:0000313" key="3">
    <source>
        <dbReference type="EMBL" id="AEB14093.1"/>
    </source>
</evidence>
<dbReference type="InterPro" id="IPR011990">
    <property type="entry name" value="TPR-like_helical_dom_sf"/>
</dbReference>
<evidence type="ECO:0000256" key="1">
    <source>
        <dbReference type="PROSITE-ProRule" id="PRU00339"/>
    </source>
</evidence>
<dbReference type="AlphaFoldDB" id="F2NY72"/>
<organism evidence="3 4">
    <name type="scientific">Treponema succinifaciens (strain ATCC 33096 / DSM 2489 / 6091)</name>
    <dbReference type="NCBI Taxonomy" id="869209"/>
    <lineage>
        <taxon>Bacteria</taxon>
        <taxon>Pseudomonadati</taxon>
        <taxon>Spirochaetota</taxon>
        <taxon>Spirochaetia</taxon>
        <taxon>Spirochaetales</taxon>
        <taxon>Treponemataceae</taxon>
        <taxon>Treponema</taxon>
    </lineage>
</organism>
<dbReference type="HOGENOM" id="CLU_676041_0_0_12"/>
<dbReference type="SMART" id="SM00954">
    <property type="entry name" value="RelA_SpoT"/>
    <property type="match status" value="1"/>
</dbReference>
<dbReference type="Pfam" id="PF00515">
    <property type="entry name" value="TPR_1"/>
    <property type="match status" value="1"/>
</dbReference>
<dbReference type="PROSITE" id="PS50005">
    <property type="entry name" value="TPR"/>
    <property type="match status" value="2"/>
</dbReference>
<dbReference type="SMART" id="SM00028">
    <property type="entry name" value="TPR"/>
    <property type="match status" value="4"/>
</dbReference>
<dbReference type="GeneID" id="302998340"/>
<dbReference type="PANTHER" id="PTHR47837:SF1">
    <property type="entry name" value="GTP PYROPHOSPHOKINASE YJBM"/>
    <property type="match status" value="1"/>
</dbReference>
<dbReference type="RefSeq" id="WP_013701382.1">
    <property type="nucleotide sequence ID" value="NC_015385.1"/>
</dbReference>
<evidence type="ECO:0000259" key="2">
    <source>
        <dbReference type="SMART" id="SM00954"/>
    </source>
</evidence>
<dbReference type="InterPro" id="IPR052366">
    <property type="entry name" value="GTP_Pyrophosphokinase"/>
</dbReference>
<feature type="repeat" description="TPR" evidence="1">
    <location>
        <begin position="366"/>
        <end position="399"/>
    </location>
</feature>
<protein>
    <submittedName>
        <fullName evidence="3">RelA/SpoT domain protein</fullName>
    </submittedName>
</protein>
<dbReference type="KEGG" id="tsu:Tresu_1181"/>
<accession>F2NY72</accession>
<dbReference type="SUPFAM" id="SSF81301">
    <property type="entry name" value="Nucleotidyltransferase"/>
    <property type="match status" value="1"/>
</dbReference>
<feature type="domain" description="RelA/SpoT" evidence="2">
    <location>
        <begin position="50"/>
        <end position="181"/>
    </location>
</feature>
<name>F2NY72_TRES6</name>
<keyword evidence="4" id="KW-1185">Reference proteome</keyword>
<dbReference type="eggNOG" id="COG0457">
    <property type="taxonomic scope" value="Bacteria"/>
</dbReference>
<reference evidence="3 4" key="1">
    <citation type="journal article" date="2011" name="Stand. Genomic Sci.">
        <title>Complete genome sequence of Treponema succinifaciens type strain (6091).</title>
        <authorList>
            <person name="Han C."/>
            <person name="Gronow S."/>
            <person name="Teshima H."/>
            <person name="Lapidus A."/>
            <person name="Nolan M."/>
            <person name="Lucas S."/>
            <person name="Hammon N."/>
            <person name="Deshpande S."/>
            <person name="Cheng J.F."/>
            <person name="Zeytun A."/>
            <person name="Tapia R."/>
            <person name="Goodwin L."/>
            <person name="Pitluck S."/>
            <person name="Liolios K."/>
            <person name="Pagani I."/>
            <person name="Ivanova N."/>
            <person name="Mavromatis K."/>
            <person name="Mikhailova N."/>
            <person name="Huntemann M."/>
            <person name="Pati A."/>
            <person name="Chen A."/>
            <person name="Palaniappan K."/>
            <person name="Land M."/>
            <person name="Hauser L."/>
            <person name="Brambilla E.M."/>
            <person name="Rohde M."/>
            <person name="Goker M."/>
            <person name="Woyke T."/>
            <person name="Bristow J."/>
            <person name="Eisen J.A."/>
            <person name="Markowitz V."/>
            <person name="Hugenholtz P."/>
            <person name="Kyrpides N.C."/>
            <person name="Klenk H.P."/>
            <person name="Detter J.C."/>
        </authorList>
    </citation>
    <scope>NUCLEOTIDE SEQUENCE [LARGE SCALE GENOMIC DNA]</scope>
    <source>
        <strain evidence="4">ATCC 33096 / DSM 2489 / 6091</strain>
    </source>
</reference>
<dbReference type="SUPFAM" id="SSF48452">
    <property type="entry name" value="TPR-like"/>
    <property type="match status" value="1"/>
</dbReference>
<feature type="repeat" description="TPR" evidence="1">
    <location>
        <begin position="298"/>
        <end position="331"/>
    </location>
</feature>
<dbReference type="PANTHER" id="PTHR47837">
    <property type="entry name" value="GTP PYROPHOSPHOKINASE YJBM"/>
    <property type="match status" value="1"/>
</dbReference>
<dbReference type="STRING" id="869209.Tresu_1181"/>
<keyword evidence="1" id="KW-0802">TPR repeat</keyword>
<dbReference type="Pfam" id="PF13181">
    <property type="entry name" value="TPR_8"/>
    <property type="match status" value="1"/>
</dbReference>
<dbReference type="EMBL" id="CP002631">
    <property type="protein sequence ID" value="AEB14093.1"/>
    <property type="molecule type" value="Genomic_DNA"/>
</dbReference>
<evidence type="ECO:0000313" key="4">
    <source>
        <dbReference type="Proteomes" id="UP000006852"/>
    </source>
</evidence>
<dbReference type="eggNOG" id="COG2357">
    <property type="taxonomic scope" value="Bacteria"/>
</dbReference>
<dbReference type="Gene3D" id="1.10.287.860">
    <property type="entry name" value="Nucleotidyltransferase"/>
    <property type="match status" value="1"/>
</dbReference>
<dbReference type="InterPro" id="IPR019734">
    <property type="entry name" value="TPR_rpt"/>
</dbReference>
<dbReference type="CDD" id="cd05399">
    <property type="entry name" value="NT_Rel-Spo_like"/>
    <property type="match status" value="1"/>
</dbReference>
<reference evidence="4" key="2">
    <citation type="submission" date="2011-04" db="EMBL/GenBank/DDBJ databases">
        <title>The complete genome of chromosome of Treponema succinifaciens DSM 2489.</title>
        <authorList>
            <person name="Lucas S."/>
            <person name="Copeland A."/>
            <person name="Lapidus A."/>
            <person name="Bruce D."/>
            <person name="Goodwin L."/>
            <person name="Pitluck S."/>
            <person name="Peters L."/>
            <person name="Kyrpides N."/>
            <person name="Mavromatis K."/>
            <person name="Ivanova N."/>
            <person name="Ovchinnikova G."/>
            <person name="Teshima H."/>
            <person name="Detter J.C."/>
            <person name="Tapia R."/>
            <person name="Han C."/>
            <person name="Land M."/>
            <person name="Hauser L."/>
            <person name="Markowitz V."/>
            <person name="Cheng J.-F."/>
            <person name="Hugenholtz P."/>
            <person name="Woyke T."/>
            <person name="Wu D."/>
            <person name="Gronow S."/>
            <person name="Wellnitz S."/>
            <person name="Brambilla E."/>
            <person name="Klenk H.-P."/>
            <person name="Eisen J.A."/>
        </authorList>
    </citation>
    <scope>NUCLEOTIDE SEQUENCE [LARGE SCALE GENOMIC DNA]</scope>
    <source>
        <strain evidence="4">ATCC 33096 / DSM 2489 / 6091</strain>
    </source>
</reference>
<proteinExistence type="predicted"/>
<dbReference type="Gene3D" id="1.25.40.10">
    <property type="entry name" value="Tetratricopeptide repeat domain"/>
    <property type="match status" value="1"/>
</dbReference>
<dbReference type="Pfam" id="PF04607">
    <property type="entry name" value="RelA_SpoT"/>
    <property type="match status" value="1"/>
</dbReference>